<reference evidence="2" key="1">
    <citation type="journal article" date="2019" name="Int. J. Syst. Evol. Microbiol.">
        <title>The Global Catalogue of Microorganisms (GCM) 10K type strain sequencing project: providing services to taxonomists for standard genome sequencing and annotation.</title>
        <authorList>
            <consortium name="The Broad Institute Genomics Platform"/>
            <consortium name="The Broad Institute Genome Sequencing Center for Infectious Disease"/>
            <person name="Wu L."/>
            <person name="Ma J."/>
        </authorList>
    </citation>
    <scope>NUCLEOTIDE SEQUENCE [LARGE SCALE GENOMIC DNA]</scope>
    <source>
        <strain evidence="2">KCTC 52298</strain>
    </source>
</reference>
<evidence type="ECO:0000313" key="1">
    <source>
        <dbReference type="EMBL" id="MFD2556044.1"/>
    </source>
</evidence>
<accession>A0ABW5L5N9</accession>
<evidence type="ECO:0000313" key="2">
    <source>
        <dbReference type="Proteomes" id="UP001597440"/>
    </source>
</evidence>
<keyword evidence="2" id="KW-1185">Reference proteome</keyword>
<dbReference type="Proteomes" id="UP001597440">
    <property type="component" value="Unassembled WGS sequence"/>
</dbReference>
<comment type="caution">
    <text evidence="1">The sequence shown here is derived from an EMBL/GenBank/DDBJ whole genome shotgun (WGS) entry which is preliminary data.</text>
</comment>
<name>A0ABW5L5N9_9SPHI</name>
<dbReference type="EMBL" id="JBHULD010000018">
    <property type="protein sequence ID" value="MFD2556044.1"/>
    <property type="molecule type" value="Genomic_DNA"/>
</dbReference>
<dbReference type="Pfam" id="PF20131">
    <property type="entry name" value="MC3"/>
    <property type="match status" value="1"/>
</dbReference>
<protein>
    <submittedName>
        <fullName evidence="1">Three component ABC system middle component</fullName>
    </submittedName>
</protein>
<dbReference type="RefSeq" id="WP_210352876.1">
    <property type="nucleotide sequence ID" value="NZ_JAEQMU010000001.1"/>
</dbReference>
<proteinExistence type="predicted"/>
<gene>
    <name evidence="1" type="ORF">ACFSQW_16750</name>
</gene>
<dbReference type="InterPro" id="IPR045390">
    <property type="entry name" value="ABC-3C_MC3"/>
</dbReference>
<sequence>MKIAKTENILFNPLFTARLISMALSGANNNEIKTELIYYILPLVYNNTIKDRLSKCNTRSTFNTFFDAEVRRELITIESLLANYKEKTKEALITISNLYTINISTHISLKIEQKTHYSEENNPELKKYYKAAFNLGSIFSKEDHKTIFLNL</sequence>
<organism evidence="1 2">
    <name type="scientific">Sphingobacterium tabacisoli</name>
    <dbReference type="NCBI Taxonomy" id="2044855"/>
    <lineage>
        <taxon>Bacteria</taxon>
        <taxon>Pseudomonadati</taxon>
        <taxon>Bacteroidota</taxon>
        <taxon>Sphingobacteriia</taxon>
        <taxon>Sphingobacteriales</taxon>
        <taxon>Sphingobacteriaceae</taxon>
        <taxon>Sphingobacterium</taxon>
    </lineage>
</organism>